<dbReference type="PROSITE" id="PS50893">
    <property type="entry name" value="ABC_TRANSPORTER_2"/>
    <property type="match status" value="1"/>
</dbReference>
<dbReference type="SUPFAM" id="SSF52540">
    <property type="entry name" value="P-loop containing nucleoside triphosphate hydrolases"/>
    <property type="match status" value="1"/>
</dbReference>
<dbReference type="GO" id="GO:1902495">
    <property type="term" value="C:transmembrane transporter complex"/>
    <property type="evidence" value="ECO:0007669"/>
    <property type="project" value="UniProtKB-ARBA"/>
</dbReference>
<dbReference type="InterPro" id="IPR027417">
    <property type="entry name" value="P-loop_NTPase"/>
</dbReference>
<dbReference type="PANTHER" id="PTHR42798:SF6">
    <property type="entry name" value="CELL DIVISION ATP-BINDING PROTEIN FTSE"/>
    <property type="match status" value="1"/>
</dbReference>
<comment type="similarity">
    <text evidence="4">Belongs to the ABC transporter superfamily. Macrolide exporter (TC 3.A.1.122) family.</text>
</comment>
<sequence>MSTDAAITIQRLSKSYQESGQRHEIFNDLNLQVTSGEFIVLLGRSGSGKSTFLNLVSGIDQPDSGEIIINGIQLTGLSEHDRTLFRRHHIGFVFQAYNLISTLTVGENLLLPLELIKRTSRQERDNVVGLLEQLDLADRFDTYPDRLSGGEQQRVAIARALIHDPDVILADEPTGNLDLDTGQQVLALFDSLVKKAGKTLIMVTHSPEVLGKADRIFSIRNKSLVIARDGVLPGAGAAVES</sequence>
<keyword evidence="3 6" id="KW-0067">ATP-binding</keyword>
<keyword evidence="1" id="KW-0813">Transport</keyword>
<gene>
    <name evidence="6" type="ORF">B0F87_103346</name>
</gene>
<dbReference type="SMART" id="SM00382">
    <property type="entry name" value="AAA"/>
    <property type="match status" value="1"/>
</dbReference>
<dbReference type="GO" id="GO:0005524">
    <property type="term" value="F:ATP binding"/>
    <property type="evidence" value="ECO:0007669"/>
    <property type="project" value="UniProtKB-KW"/>
</dbReference>
<dbReference type="AlphaFoldDB" id="A0A2S6HGY8"/>
<dbReference type="Proteomes" id="UP000240010">
    <property type="component" value="Unassembled WGS sequence"/>
</dbReference>
<dbReference type="FunFam" id="3.40.50.300:FF:000032">
    <property type="entry name" value="Export ABC transporter ATP-binding protein"/>
    <property type="match status" value="1"/>
</dbReference>
<comment type="caution">
    <text evidence="6">The sequence shown here is derived from an EMBL/GenBank/DDBJ whole genome shotgun (WGS) entry which is preliminary data.</text>
</comment>
<dbReference type="GO" id="GO:0022857">
    <property type="term" value="F:transmembrane transporter activity"/>
    <property type="evidence" value="ECO:0007669"/>
    <property type="project" value="UniProtKB-ARBA"/>
</dbReference>
<dbReference type="InterPro" id="IPR003439">
    <property type="entry name" value="ABC_transporter-like_ATP-bd"/>
</dbReference>
<protein>
    <submittedName>
        <fullName evidence="6">Putative ABC transport system ATP-binding protein</fullName>
    </submittedName>
</protein>
<evidence type="ECO:0000313" key="6">
    <source>
        <dbReference type="EMBL" id="PPK76739.1"/>
    </source>
</evidence>
<dbReference type="PANTHER" id="PTHR42798">
    <property type="entry name" value="LIPOPROTEIN-RELEASING SYSTEM ATP-BINDING PROTEIN LOLD"/>
    <property type="match status" value="1"/>
</dbReference>
<dbReference type="PROSITE" id="PS00211">
    <property type="entry name" value="ABC_TRANSPORTER_1"/>
    <property type="match status" value="1"/>
</dbReference>
<feature type="domain" description="ABC transporter" evidence="5">
    <location>
        <begin position="7"/>
        <end position="238"/>
    </location>
</feature>
<dbReference type="CDD" id="cd03255">
    <property type="entry name" value="ABC_MJ0796_LolCDE_FtsE"/>
    <property type="match status" value="1"/>
</dbReference>
<keyword evidence="2" id="KW-0547">Nucleotide-binding</keyword>
<organism evidence="6 7">
    <name type="scientific">Methylobacter tundripaludum</name>
    <dbReference type="NCBI Taxonomy" id="173365"/>
    <lineage>
        <taxon>Bacteria</taxon>
        <taxon>Pseudomonadati</taxon>
        <taxon>Pseudomonadota</taxon>
        <taxon>Gammaproteobacteria</taxon>
        <taxon>Methylococcales</taxon>
        <taxon>Methylococcaceae</taxon>
        <taxon>Methylobacter</taxon>
    </lineage>
</organism>
<dbReference type="EMBL" id="PTIZ01000003">
    <property type="protein sequence ID" value="PPK76739.1"/>
    <property type="molecule type" value="Genomic_DNA"/>
</dbReference>
<evidence type="ECO:0000313" key="7">
    <source>
        <dbReference type="Proteomes" id="UP000240010"/>
    </source>
</evidence>
<evidence type="ECO:0000256" key="2">
    <source>
        <dbReference type="ARBA" id="ARBA00022741"/>
    </source>
</evidence>
<dbReference type="InterPro" id="IPR017871">
    <property type="entry name" value="ABC_transporter-like_CS"/>
</dbReference>
<dbReference type="InterPro" id="IPR003593">
    <property type="entry name" value="AAA+_ATPase"/>
</dbReference>
<proteinExistence type="inferred from homology"/>
<accession>A0A2S6HGY8</accession>
<dbReference type="GO" id="GO:0016887">
    <property type="term" value="F:ATP hydrolysis activity"/>
    <property type="evidence" value="ECO:0007669"/>
    <property type="project" value="InterPro"/>
</dbReference>
<evidence type="ECO:0000256" key="3">
    <source>
        <dbReference type="ARBA" id="ARBA00022840"/>
    </source>
</evidence>
<dbReference type="InterPro" id="IPR017911">
    <property type="entry name" value="MacB-like_ATP-bd"/>
</dbReference>
<dbReference type="RefSeq" id="WP_104428395.1">
    <property type="nucleotide sequence ID" value="NZ_PTIZ01000003.1"/>
</dbReference>
<reference evidence="6 7" key="1">
    <citation type="submission" date="2018-02" db="EMBL/GenBank/DDBJ databases">
        <title>Subsurface microbial communities from deep shales in Ohio and West Virginia, USA.</title>
        <authorList>
            <person name="Wrighton K."/>
        </authorList>
    </citation>
    <scope>NUCLEOTIDE SEQUENCE [LARGE SCALE GENOMIC DNA]</scope>
    <source>
        <strain evidence="6 7">OWC-DMM</strain>
    </source>
</reference>
<evidence type="ECO:0000256" key="1">
    <source>
        <dbReference type="ARBA" id="ARBA00022448"/>
    </source>
</evidence>
<dbReference type="Gene3D" id="3.40.50.300">
    <property type="entry name" value="P-loop containing nucleotide triphosphate hydrolases"/>
    <property type="match status" value="1"/>
</dbReference>
<dbReference type="Pfam" id="PF00005">
    <property type="entry name" value="ABC_tran"/>
    <property type="match status" value="1"/>
</dbReference>
<evidence type="ECO:0000256" key="4">
    <source>
        <dbReference type="ARBA" id="ARBA00038388"/>
    </source>
</evidence>
<evidence type="ECO:0000259" key="5">
    <source>
        <dbReference type="PROSITE" id="PS50893"/>
    </source>
</evidence>
<name>A0A2S6HGY8_9GAMM</name>